<evidence type="ECO:0000313" key="3">
    <source>
        <dbReference type="Proteomes" id="UP001566132"/>
    </source>
</evidence>
<dbReference type="PANTHER" id="PTHR11012:SF30">
    <property type="entry name" value="PROTEIN KINASE-LIKE DOMAIN-CONTAINING"/>
    <property type="match status" value="1"/>
</dbReference>
<dbReference type="Proteomes" id="UP001566132">
    <property type="component" value="Unassembled WGS sequence"/>
</dbReference>
<comment type="caution">
    <text evidence="2">The sequence shown here is derived from an EMBL/GenBank/DDBJ whole genome shotgun (WGS) entry which is preliminary data.</text>
</comment>
<protein>
    <recommendedName>
        <fullName evidence="1">CHK kinase-like domain-containing protein</fullName>
    </recommendedName>
</protein>
<dbReference type="Pfam" id="PF02958">
    <property type="entry name" value="EcKL"/>
    <property type="match status" value="2"/>
</dbReference>
<proteinExistence type="predicted"/>
<organism evidence="2 3">
    <name type="scientific">Hypothenemus hampei</name>
    <name type="common">Coffee berry borer</name>
    <dbReference type="NCBI Taxonomy" id="57062"/>
    <lineage>
        <taxon>Eukaryota</taxon>
        <taxon>Metazoa</taxon>
        <taxon>Ecdysozoa</taxon>
        <taxon>Arthropoda</taxon>
        <taxon>Hexapoda</taxon>
        <taxon>Insecta</taxon>
        <taxon>Pterygota</taxon>
        <taxon>Neoptera</taxon>
        <taxon>Endopterygota</taxon>
        <taxon>Coleoptera</taxon>
        <taxon>Polyphaga</taxon>
        <taxon>Cucujiformia</taxon>
        <taxon>Curculionidae</taxon>
        <taxon>Scolytinae</taxon>
        <taxon>Hypothenemus</taxon>
    </lineage>
</organism>
<dbReference type="InterPro" id="IPR015897">
    <property type="entry name" value="CHK_kinase-like"/>
</dbReference>
<reference evidence="2 3" key="1">
    <citation type="submission" date="2024-05" db="EMBL/GenBank/DDBJ databases">
        <title>Genetic variation in Jamaican populations of the coffee berry borer (Hypothenemus hampei).</title>
        <authorList>
            <person name="Errbii M."/>
            <person name="Myrie A."/>
        </authorList>
    </citation>
    <scope>NUCLEOTIDE SEQUENCE [LARGE SCALE GENOMIC DNA]</scope>
    <source>
        <strain evidence="2">JA-Hopewell-2020-01-JO</strain>
        <tissue evidence="2">Whole body</tissue>
    </source>
</reference>
<feature type="domain" description="CHK kinase-like" evidence="1">
    <location>
        <begin position="119"/>
        <end position="290"/>
    </location>
</feature>
<dbReference type="PANTHER" id="PTHR11012">
    <property type="entry name" value="PROTEIN KINASE-LIKE DOMAIN-CONTAINING"/>
    <property type="match status" value="1"/>
</dbReference>
<evidence type="ECO:0000313" key="2">
    <source>
        <dbReference type="EMBL" id="KAL1517401.1"/>
    </source>
</evidence>
<name>A0ABD1FDP9_HYPHA</name>
<evidence type="ECO:0000259" key="1">
    <source>
        <dbReference type="SMART" id="SM00587"/>
    </source>
</evidence>
<sequence length="377" mass="44625">MFVMNARQHEFVRAFVENQGFKGNPLIIEPACKKGDNYLGRIFAISINDVQHWIIKCVEDNQAIRAQLPLNEIFRREVILYEKVLPEFERFQRRVNLKYPFTSVAKYFGSILDEGDECLILDDVKNHNYIMLERKIAMDHQHVLIVIEEMAKFHSISLAMQMLERSAYEKLTEPLHDYFLKHEDIRNSFQPGFKKKLKYVIKIFNEHVQAKQCLIQCLAEIENILTEYENPHNHLVVVHGDVWYWQISRVQSPALDLLYFLFLSASKDVLDRYHNYQKFYYEKLRENVESVGCSLNSLFPYETFMDHCRKLSKIALFYAIGGLQVMVKKETEVRNFDDITKNGGKIVEQLFVDDYTSQEYNDRISNVIFMMINNGWL</sequence>
<dbReference type="EMBL" id="JBDJPC010000001">
    <property type="protein sequence ID" value="KAL1517401.1"/>
    <property type="molecule type" value="Genomic_DNA"/>
</dbReference>
<dbReference type="SUPFAM" id="SSF56112">
    <property type="entry name" value="Protein kinase-like (PK-like)"/>
    <property type="match status" value="1"/>
</dbReference>
<dbReference type="InterPro" id="IPR004119">
    <property type="entry name" value="EcKL"/>
</dbReference>
<dbReference type="InterPro" id="IPR011009">
    <property type="entry name" value="Kinase-like_dom_sf"/>
</dbReference>
<keyword evidence="3" id="KW-1185">Reference proteome</keyword>
<gene>
    <name evidence="2" type="ORF">ABEB36_001168</name>
</gene>
<accession>A0ABD1FDP9</accession>
<dbReference type="SMART" id="SM00587">
    <property type="entry name" value="CHK"/>
    <property type="match status" value="1"/>
</dbReference>
<dbReference type="AlphaFoldDB" id="A0ABD1FDP9"/>